<evidence type="ECO:0000256" key="1">
    <source>
        <dbReference type="ARBA" id="ARBA00006484"/>
    </source>
</evidence>
<evidence type="ECO:0000313" key="4">
    <source>
        <dbReference type="EMBL" id="CAB4608785.1"/>
    </source>
</evidence>
<proteinExistence type="inferred from homology"/>
<organism evidence="3">
    <name type="scientific">freshwater metagenome</name>
    <dbReference type="NCBI Taxonomy" id="449393"/>
    <lineage>
        <taxon>unclassified sequences</taxon>
        <taxon>metagenomes</taxon>
        <taxon>ecological metagenomes</taxon>
    </lineage>
</organism>
<dbReference type="InterPro" id="IPR020904">
    <property type="entry name" value="Sc_DH/Rdtase_CS"/>
</dbReference>
<dbReference type="Pfam" id="PF13561">
    <property type="entry name" value="adh_short_C2"/>
    <property type="match status" value="1"/>
</dbReference>
<dbReference type="InterPro" id="IPR051122">
    <property type="entry name" value="SDR_DHRS6-like"/>
</dbReference>
<dbReference type="PROSITE" id="PS00061">
    <property type="entry name" value="ADH_SHORT"/>
    <property type="match status" value="1"/>
</dbReference>
<name>A0A6J6BSZ3_9ZZZZ</name>
<keyword evidence="2" id="KW-0560">Oxidoreductase</keyword>
<dbReference type="FunFam" id="3.40.50.720:FF:000084">
    <property type="entry name" value="Short-chain dehydrogenase reductase"/>
    <property type="match status" value="1"/>
</dbReference>
<gene>
    <name evidence="3" type="ORF">UFOPK1425_00597</name>
    <name evidence="4" type="ORF">UFOPK1842_00654</name>
</gene>
<dbReference type="NCBIfam" id="NF005559">
    <property type="entry name" value="PRK07231.1"/>
    <property type="match status" value="1"/>
</dbReference>
<evidence type="ECO:0000256" key="2">
    <source>
        <dbReference type="ARBA" id="ARBA00023002"/>
    </source>
</evidence>
<protein>
    <submittedName>
        <fullName evidence="3">Unannotated protein</fullName>
    </submittedName>
</protein>
<dbReference type="PANTHER" id="PTHR43477:SF1">
    <property type="entry name" value="DIHYDROANTICAPSIN 7-DEHYDROGENASE"/>
    <property type="match status" value="1"/>
</dbReference>
<dbReference type="EMBL" id="CAEZSJ010000093">
    <property type="protein sequence ID" value="CAB4541777.1"/>
    <property type="molecule type" value="Genomic_DNA"/>
</dbReference>
<dbReference type="InterPro" id="IPR036291">
    <property type="entry name" value="NAD(P)-bd_dom_sf"/>
</dbReference>
<dbReference type="GO" id="GO:0016491">
    <property type="term" value="F:oxidoreductase activity"/>
    <property type="evidence" value="ECO:0007669"/>
    <property type="project" value="UniProtKB-KW"/>
</dbReference>
<comment type="similarity">
    <text evidence="1">Belongs to the short-chain dehydrogenases/reductases (SDR) family.</text>
</comment>
<dbReference type="PANTHER" id="PTHR43477">
    <property type="entry name" value="DIHYDROANTICAPSIN 7-DEHYDROGENASE"/>
    <property type="match status" value="1"/>
</dbReference>
<sequence>MSKIAIVTGGAKGIGYGSTKRLLDDGATVVMFDLDEVGLAKAQKEFAGYGTHISGMKVDISSDSQVKDAIESVGNKYGHIDYVVNCAGIQTYGTAVDTSEETWDKTFDVNVKSMYLTSKYAIPFMRKAKGGSIVNISSVQSLANQKGVVAYAASKGAINSLTRAIAIDHAAEQIRCNAILPASVDTPMLRASARAFSSTRSEEDILQEWGSSHPIGRMATIHDIGELVGFLCSDKASFITGSSYVIDGGLMTQVPVILPE</sequence>
<dbReference type="EMBL" id="CAEZUQ010000067">
    <property type="protein sequence ID" value="CAB4608785.1"/>
    <property type="molecule type" value="Genomic_DNA"/>
</dbReference>
<dbReference type="PRINTS" id="PR00080">
    <property type="entry name" value="SDRFAMILY"/>
</dbReference>
<dbReference type="CDD" id="cd05233">
    <property type="entry name" value="SDR_c"/>
    <property type="match status" value="1"/>
</dbReference>
<dbReference type="PRINTS" id="PR00081">
    <property type="entry name" value="GDHRDH"/>
</dbReference>
<evidence type="ECO:0000313" key="3">
    <source>
        <dbReference type="EMBL" id="CAB4541777.1"/>
    </source>
</evidence>
<accession>A0A6J6BSZ3</accession>
<dbReference type="Gene3D" id="3.40.50.720">
    <property type="entry name" value="NAD(P)-binding Rossmann-like Domain"/>
    <property type="match status" value="1"/>
</dbReference>
<reference evidence="3" key="1">
    <citation type="submission" date="2020-05" db="EMBL/GenBank/DDBJ databases">
        <authorList>
            <person name="Chiriac C."/>
            <person name="Salcher M."/>
            <person name="Ghai R."/>
            <person name="Kavagutti S V."/>
        </authorList>
    </citation>
    <scope>NUCLEOTIDE SEQUENCE</scope>
</reference>
<dbReference type="AlphaFoldDB" id="A0A6J6BSZ3"/>
<dbReference type="InterPro" id="IPR002347">
    <property type="entry name" value="SDR_fam"/>
</dbReference>
<dbReference type="SUPFAM" id="SSF51735">
    <property type="entry name" value="NAD(P)-binding Rossmann-fold domains"/>
    <property type="match status" value="1"/>
</dbReference>